<evidence type="ECO:0000259" key="2">
    <source>
        <dbReference type="Pfam" id="PF13439"/>
    </source>
</evidence>
<protein>
    <recommendedName>
        <fullName evidence="5">Glycosyltransferase subfamily 4-like N-terminal domain-containing protein</fullName>
    </recommendedName>
</protein>
<dbReference type="Pfam" id="PF00534">
    <property type="entry name" value="Glycos_transf_1"/>
    <property type="match status" value="1"/>
</dbReference>
<reference evidence="3 4" key="1">
    <citation type="submission" date="2016-04" db="EMBL/GenBank/DDBJ databases">
        <authorList>
            <person name="Chen L."/>
            <person name="Zhuang W."/>
            <person name="Wang G."/>
        </authorList>
    </citation>
    <scope>NUCLEOTIDE SEQUENCE [LARGE SCALE GENOMIC DNA]</scope>
    <source>
        <strain evidence="4">GR20</strain>
    </source>
</reference>
<keyword evidence="4" id="KW-1185">Reference proteome</keyword>
<sequence length="443" mass="51236">MINILFIAFEFPPLNRGGVHRPLAFVRYLPENGINPIVITLDNACYKDVFDTYGYDEGLGKEVISRTTMVPVPADKVPPYTRIKQFTSIYFSIHGNETKYWEQHFYKAVEKAIAAHKPKAIFATVPPFSLLPLVDKISKKYKIPMLLDFRDAWSQWRTLPYGTIMHYWRTLQFEKKYLENAQAILATSKQTLDDFKRLHPQVPANKFHYIPNGYNGALQTWQPVVPGKDEWTIGYVGSFYFTPDAREQMLKPWYKKRGHRMLQYIPQKQDWQYRSPYFFFQALQQLNTENPDLGKKIKVKFAGKKPGWLIEMIRSFGLEQQVTLIGEVSHEESLRFQQQCDALLITSAKQLGGRDYSIAGKTFEYLQMQRPIIAFVCDGAQKDLLSDAGTALICDPDQSAEAVKQMRQLFEGKLLLQPDYKFLKSLSRETLTAQLANVIRNIS</sequence>
<dbReference type="Pfam" id="PF13439">
    <property type="entry name" value="Glyco_transf_4"/>
    <property type="match status" value="1"/>
</dbReference>
<evidence type="ECO:0000313" key="3">
    <source>
        <dbReference type="EMBL" id="OQP55307.1"/>
    </source>
</evidence>
<dbReference type="Gene3D" id="3.40.50.2000">
    <property type="entry name" value="Glycogen Phosphorylase B"/>
    <property type="match status" value="2"/>
</dbReference>
<dbReference type="Proteomes" id="UP000192277">
    <property type="component" value="Unassembled WGS sequence"/>
</dbReference>
<dbReference type="RefSeq" id="WP_014222902.1">
    <property type="nucleotide sequence ID" value="NZ_LWBO01000001.1"/>
</dbReference>
<comment type="caution">
    <text evidence="3">The sequence shown here is derived from an EMBL/GenBank/DDBJ whole genome shotgun (WGS) entry which is preliminary data.</text>
</comment>
<dbReference type="PANTHER" id="PTHR12526:SF622">
    <property type="entry name" value="GLYCOSYLTRANSFERASE (GROUP I)"/>
    <property type="match status" value="1"/>
</dbReference>
<evidence type="ECO:0008006" key="5">
    <source>
        <dbReference type="Google" id="ProtNLM"/>
    </source>
</evidence>
<feature type="domain" description="Glycosyl transferase family 1" evidence="1">
    <location>
        <begin position="281"/>
        <end position="413"/>
    </location>
</feature>
<proteinExistence type="predicted"/>
<name>A0ABX3P6F2_9BACT</name>
<gene>
    <name evidence="3" type="ORF">A4D02_03085</name>
</gene>
<dbReference type="SUPFAM" id="SSF53756">
    <property type="entry name" value="UDP-Glycosyltransferase/glycogen phosphorylase"/>
    <property type="match status" value="1"/>
</dbReference>
<evidence type="ECO:0000313" key="4">
    <source>
        <dbReference type="Proteomes" id="UP000192277"/>
    </source>
</evidence>
<organism evidence="3 4">
    <name type="scientific">Niastella koreensis</name>
    <dbReference type="NCBI Taxonomy" id="354356"/>
    <lineage>
        <taxon>Bacteria</taxon>
        <taxon>Pseudomonadati</taxon>
        <taxon>Bacteroidota</taxon>
        <taxon>Chitinophagia</taxon>
        <taxon>Chitinophagales</taxon>
        <taxon>Chitinophagaceae</taxon>
        <taxon>Niastella</taxon>
    </lineage>
</organism>
<evidence type="ECO:0000259" key="1">
    <source>
        <dbReference type="Pfam" id="PF00534"/>
    </source>
</evidence>
<feature type="domain" description="Glycosyltransferase subfamily 4-like N-terminal" evidence="2">
    <location>
        <begin position="63"/>
        <end position="215"/>
    </location>
</feature>
<dbReference type="InterPro" id="IPR001296">
    <property type="entry name" value="Glyco_trans_1"/>
</dbReference>
<dbReference type="EMBL" id="LWBO01000001">
    <property type="protein sequence ID" value="OQP55307.1"/>
    <property type="molecule type" value="Genomic_DNA"/>
</dbReference>
<dbReference type="PANTHER" id="PTHR12526">
    <property type="entry name" value="GLYCOSYLTRANSFERASE"/>
    <property type="match status" value="1"/>
</dbReference>
<dbReference type="InterPro" id="IPR028098">
    <property type="entry name" value="Glyco_trans_4-like_N"/>
</dbReference>
<accession>A0ABX3P6F2</accession>